<dbReference type="SUPFAM" id="SSF69118">
    <property type="entry name" value="AhpD-like"/>
    <property type="match status" value="1"/>
</dbReference>
<feature type="domain" description="Carboxymuconolactone decarboxylase-like" evidence="1">
    <location>
        <begin position="14"/>
        <end position="95"/>
    </location>
</feature>
<dbReference type="GO" id="GO:0051920">
    <property type="term" value="F:peroxiredoxin activity"/>
    <property type="evidence" value="ECO:0007669"/>
    <property type="project" value="InterPro"/>
</dbReference>
<dbReference type="RefSeq" id="WP_020282866.1">
    <property type="nucleotide sequence ID" value="NZ_CGBR01000029.1"/>
</dbReference>
<evidence type="ECO:0000313" key="2">
    <source>
        <dbReference type="EMBL" id="CFQ70715.1"/>
    </source>
</evidence>
<sequence>MVEQRLYFSELSPATYTALVSASMSLDKSSLPKTLIELIFMRVSQINGCAFCLAMHGKFLRNHGFDNAKMDVIAGWKLSNLFSEDERAALDWAEAVTHITTSGTPDSTFNALKAHFTDAQISDLTFAISIMNAFNRLAVSLRQ</sequence>
<gene>
    <name evidence="2" type="ORF">ERS137941_03334</name>
    <name evidence="3" type="ORF">ERS137959_03188</name>
</gene>
<keyword evidence="4" id="KW-1185">Reference proteome</keyword>
<dbReference type="InterPro" id="IPR029032">
    <property type="entry name" value="AhpD-like"/>
</dbReference>
<protein>
    <submittedName>
        <fullName evidence="2">4-carboxymuconolactone decarboxylase</fullName>
    </submittedName>
</protein>
<dbReference type="KEGG" id="yet:CH48_673"/>
<evidence type="ECO:0000313" key="5">
    <source>
        <dbReference type="Proteomes" id="UP000048841"/>
    </source>
</evidence>
<evidence type="ECO:0000259" key="1">
    <source>
        <dbReference type="Pfam" id="PF02627"/>
    </source>
</evidence>
<evidence type="ECO:0000313" key="4">
    <source>
        <dbReference type="Proteomes" id="UP000041601"/>
    </source>
</evidence>
<accession>A0A0E1NKH7</accession>
<dbReference type="InterPro" id="IPR003779">
    <property type="entry name" value="CMD-like"/>
</dbReference>
<dbReference type="NCBIfam" id="TIGR00778">
    <property type="entry name" value="ahpD_dom"/>
    <property type="match status" value="1"/>
</dbReference>
<dbReference type="Proteomes" id="UP000041601">
    <property type="component" value="Unassembled WGS sequence"/>
</dbReference>
<dbReference type="Gene3D" id="1.20.1290.10">
    <property type="entry name" value="AhpD-like"/>
    <property type="match status" value="1"/>
</dbReference>
<dbReference type="EMBL" id="CGBR01000029">
    <property type="protein sequence ID" value="CFQ70715.1"/>
    <property type="molecule type" value="Genomic_DNA"/>
</dbReference>
<reference evidence="3 4" key="2">
    <citation type="submission" date="2015-03" db="EMBL/GenBank/DDBJ databases">
        <authorList>
            <consortium name="Pathogen Informatics"/>
            <person name="Murphy D."/>
        </authorList>
    </citation>
    <scope>NUCLEOTIDE SEQUENCE [LARGE SCALE GENOMIC DNA]</scope>
    <source>
        <strain evidence="3 4">IP05342</strain>
    </source>
</reference>
<reference evidence="2 5" key="1">
    <citation type="submission" date="2015-03" db="EMBL/GenBank/DDBJ databases">
        <authorList>
            <person name="Murphy D."/>
        </authorList>
    </citation>
    <scope>NUCLEOTIDE SEQUENCE [LARGE SCALE GENOMIC DNA]</scope>
    <source>
        <strain evidence="2 5">IP26249</strain>
    </source>
</reference>
<dbReference type="PANTHER" id="PTHR34846">
    <property type="entry name" value="4-CARBOXYMUCONOLACTONE DECARBOXYLASE FAMILY PROTEIN (AFU_ORTHOLOGUE AFUA_6G11590)"/>
    <property type="match status" value="1"/>
</dbReference>
<dbReference type="Proteomes" id="UP000048841">
    <property type="component" value="Unassembled WGS sequence"/>
</dbReference>
<proteinExistence type="predicted"/>
<name>A0A0E1NKH7_YEREN</name>
<dbReference type="PANTHER" id="PTHR34846:SF10">
    <property type="entry name" value="CYTOPLASMIC PROTEIN"/>
    <property type="match status" value="1"/>
</dbReference>
<dbReference type="EMBL" id="CPXJ01000042">
    <property type="protein sequence ID" value="CNE18363.1"/>
    <property type="molecule type" value="Genomic_DNA"/>
</dbReference>
<dbReference type="Pfam" id="PF02627">
    <property type="entry name" value="CMD"/>
    <property type="match status" value="1"/>
</dbReference>
<dbReference type="PATRIC" id="fig|630.129.peg.3307"/>
<dbReference type="InterPro" id="IPR004675">
    <property type="entry name" value="AhpD_core"/>
</dbReference>
<organism evidence="2 5">
    <name type="scientific">Yersinia enterocolitica</name>
    <dbReference type="NCBI Taxonomy" id="630"/>
    <lineage>
        <taxon>Bacteria</taxon>
        <taxon>Pseudomonadati</taxon>
        <taxon>Pseudomonadota</taxon>
        <taxon>Gammaproteobacteria</taxon>
        <taxon>Enterobacterales</taxon>
        <taxon>Yersiniaceae</taxon>
        <taxon>Yersinia</taxon>
    </lineage>
</organism>
<evidence type="ECO:0000313" key="3">
    <source>
        <dbReference type="EMBL" id="CNE18363.1"/>
    </source>
</evidence>
<dbReference type="AlphaFoldDB" id="A0A0E1NKH7"/>